<dbReference type="PANTHER" id="PTHR13878:SF91">
    <property type="entry name" value="FAD BINDING DOMAIN PROTEIN (AFU_ORTHOLOGUE AFUA_6G12070)-RELATED"/>
    <property type="match status" value="1"/>
</dbReference>
<dbReference type="InParanoid" id="A0A067LX33"/>
<dbReference type="GO" id="GO:0071949">
    <property type="term" value="F:FAD binding"/>
    <property type="evidence" value="ECO:0007669"/>
    <property type="project" value="InterPro"/>
</dbReference>
<dbReference type="Pfam" id="PF01565">
    <property type="entry name" value="FAD_binding_4"/>
    <property type="match status" value="1"/>
</dbReference>
<dbReference type="Gene3D" id="3.30.465.10">
    <property type="match status" value="1"/>
</dbReference>
<evidence type="ECO:0000256" key="3">
    <source>
        <dbReference type="SAM" id="SignalP"/>
    </source>
</evidence>
<sequence>MHSIFRHTTFAISLSFVSTAVALSHYAPHCTAGDPCWPSATSWAHLNDTLSGRLIRSLPAAAACHDPYYDAAACETIRANWTDPNWRSDTPGAYQDTAWENGDEPCYVDGPQNVTCQQGLVPYYTAAVRNVEDVQAAVKFARENKLRTRTKGAAHDYLGKSSGKGSFGIQTIHMKGITFEDDFVLSGCEGPTEKALTVAAGEHWYDVYKAADAHNATVVGGAAISVGAAGGWALGGGHSFLSPQYGLGVDNILQFSVVTADGETKVVNECQDTDLFWAMRGGGGGFAVTTSVTYRTHPPLDNITVVLLSVSVAPDALTSTLVEFLDLQPALADANLFGYSYVLPPNNITAVFFYPNSGANCASANATFEPLFQYAQEHTGQVEVLTLSDTFPSQLALFDTYIPPERQGTASIVGSRLFPRSAFESSEGTQKLAEYLSGLSTSDAFAILHLVGGGKVNEPAPDAMGVNPSWRTALEHVLISNSWNSTTSISDRDKIRESLTEKTQELARLVPGMGAYANEADVNEPEWQKTFWGDNYERLLEIKSKYDPTGVLTCGRCVGDDIFGS</sequence>
<dbReference type="GO" id="GO:0016491">
    <property type="term" value="F:oxidoreductase activity"/>
    <property type="evidence" value="ECO:0007669"/>
    <property type="project" value="UniProtKB-KW"/>
</dbReference>
<keyword evidence="3" id="KW-0732">Signal</keyword>
<dbReference type="Proteomes" id="UP000027195">
    <property type="component" value="Unassembled WGS sequence"/>
</dbReference>
<keyword evidence="6" id="KW-1185">Reference proteome</keyword>
<dbReference type="InterPro" id="IPR050432">
    <property type="entry name" value="FAD-linked_Oxidoreductases_BP"/>
</dbReference>
<dbReference type="PANTHER" id="PTHR13878">
    <property type="entry name" value="GULONOLACTONE OXIDASE"/>
    <property type="match status" value="1"/>
</dbReference>
<dbReference type="Gene3D" id="3.40.462.20">
    <property type="match status" value="1"/>
</dbReference>
<keyword evidence="2" id="KW-0560">Oxidoreductase</keyword>
<evidence type="ECO:0000256" key="2">
    <source>
        <dbReference type="ARBA" id="ARBA00023002"/>
    </source>
</evidence>
<evidence type="ECO:0000256" key="1">
    <source>
        <dbReference type="ARBA" id="ARBA00005466"/>
    </source>
</evidence>
<dbReference type="HOGENOM" id="CLU_018354_4_4_1"/>
<gene>
    <name evidence="5" type="ORF">BOTBODRAFT_192092</name>
</gene>
<dbReference type="PROSITE" id="PS51387">
    <property type="entry name" value="FAD_PCMH"/>
    <property type="match status" value="1"/>
</dbReference>
<dbReference type="Pfam" id="PF08031">
    <property type="entry name" value="BBE"/>
    <property type="match status" value="1"/>
</dbReference>
<dbReference type="SUPFAM" id="SSF56176">
    <property type="entry name" value="FAD-binding/transporter-associated domain-like"/>
    <property type="match status" value="1"/>
</dbReference>
<feature type="domain" description="FAD-binding PCMH-type" evidence="4">
    <location>
        <begin position="118"/>
        <end position="299"/>
    </location>
</feature>
<feature type="chain" id="PRO_5001645071" description="FAD-binding PCMH-type domain-containing protein" evidence="3">
    <location>
        <begin position="23"/>
        <end position="565"/>
    </location>
</feature>
<dbReference type="InterPro" id="IPR036318">
    <property type="entry name" value="FAD-bd_PCMH-like_sf"/>
</dbReference>
<dbReference type="AlphaFoldDB" id="A0A067LX33"/>
<dbReference type="InterPro" id="IPR016169">
    <property type="entry name" value="FAD-bd_PCMH_sub2"/>
</dbReference>
<dbReference type="STRING" id="930990.A0A067LX33"/>
<dbReference type="InterPro" id="IPR006094">
    <property type="entry name" value="Oxid_FAD_bind_N"/>
</dbReference>
<evidence type="ECO:0000259" key="4">
    <source>
        <dbReference type="PROSITE" id="PS51387"/>
    </source>
</evidence>
<accession>A0A067LX33</accession>
<dbReference type="OrthoDB" id="9983560at2759"/>
<evidence type="ECO:0000313" key="5">
    <source>
        <dbReference type="EMBL" id="KDQ07938.1"/>
    </source>
</evidence>
<proteinExistence type="inferred from homology"/>
<dbReference type="InterPro" id="IPR016166">
    <property type="entry name" value="FAD-bd_PCMH"/>
</dbReference>
<evidence type="ECO:0000313" key="6">
    <source>
        <dbReference type="Proteomes" id="UP000027195"/>
    </source>
</evidence>
<protein>
    <recommendedName>
        <fullName evidence="4">FAD-binding PCMH-type domain-containing protein</fullName>
    </recommendedName>
</protein>
<feature type="signal peptide" evidence="3">
    <location>
        <begin position="1"/>
        <end position="22"/>
    </location>
</feature>
<name>A0A067LX33_BOTB1</name>
<comment type="similarity">
    <text evidence="1">Belongs to the oxygen-dependent FAD-linked oxidoreductase family.</text>
</comment>
<dbReference type="EMBL" id="KL198098">
    <property type="protein sequence ID" value="KDQ07938.1"/>
    <property type="molecule type" value="Genomic_DNA"/>
</dbReference>
<dbReference type="InterPro" id="IPR012951">
    <property type="entry name" value="BBE"/>
</dbReference>
<reference evidence="6" key="1">
    <citation type="journal article" date="2014" name="Proc. Natl. Acad. Sci. U.S.A.">
        <title>Extensive sampling of basidiomycete genomes demonstrates inadequacy of the white-rot/brown-rot paradigm for wood decay fungi.</title>
        <authorList>
            <person name="Riley R."/>
            <person name="Salamov A.A."/>
            <person name="Brown D.W."/>
            <person name="Nagy L.G."/>
            <person name="Floudas D."/>
            <person name="Held B.W."/>
            <person name="Levasseur A."/>
            <person name="Lombard V."/>
            <person name="Morin E."/>
            <person name="Otillar R."/>
            <person name="Lindquist E.A."/>
            <person name="Sun H."/>
            <person name="LaButti K.M."/>
            <person name="Schmutz J."/>
            <person name="Jabbour D."/>
            <person name="Luo H."/>
            <person name="Baker S.E."/>
            <person name="Pisabarro A.G."/>
            <person name="Walton J.D."/>
            <person name="Blanchette R.A."/>
            <person name="Henrissat B."/>
            <person name="Martin F."/>
            <person name="Cullen D."/>
            <person name="Hibbett D.S."/>
            <person name="Grigoriev I.V."/>
        </authorList>
    </citation>
    <scope>NUCLEOTIDE SEQUENCE [LARGE SCALE GENOMIC DNA]</scope>
    <source>
        <strain evidence="6">FD-172 SS1</strain>
    </source>
</reference>
<organism evidence="5 6">
    <name type="scientific">Botryobasidium botryosum (strain FD-172 SS1)</name>
    <dbReference type="NCBI Taxonomy" id="930990"/>
    <lineage>
        <taxon>Eukaryota</taxon>
        <taxon>Fungi</taxon>
        <taxon>Dikarya</taxon>
        <taxon>Basidiomycota</taxon>
        <taxon>Agaricomycotina</taxon>
        <taxon>Agaricomycetes</taxon>
        <taxon>Cantharellales</taxon>
        <taxon>Botryobasidiaceae</taxon>
        <taxon>Botryobasidium</taxon>
    </lineage>
</organism>